<gene>
    <name evidence="2" type="ORF">T440DRAFT_519779</name>
</gene>
<keyword evidence="3" id="KW-1185">Reference proteome</keyword>
<feature type="region of interest" description="Disordered" evidence="1">
    <location>
        <begin position="1"/>
        <end position="44"/>
    </location>
</feature>
<name>A0A6A7AZQ7_9PLEO</name>
<dbReference type="AlphaFoldDB" id="A0A6A7AZQ7"/>
<reference evidence="2" key="1">
    <citation type="submission" date="2020-01" db="EMBL/GenBank/DDBJ databases">
        <authorList>
            <consortium name="DOE Joint Genome Institute"/>
            <person name="Haridas S."/>
            <person name="Albert R."/>
            <person name="Binder M."/>
            <person name="Bloem J."/>
            <person name="Labutti K."/>
            <person name="Salamov A."/>
            <person name="Andreopoulos B."/>
            <person name="Baker S.E."/>
            <person name="Barry K."/>
            <person name="Bills G."/>
            <person name="Bluhm B.H."/>
            <person name="Cannon C."/>
            <person name="Castanera R."/>
            <person name="Culley D.E."/>
            <person name="Daum C."/>
            <person name="Ezra D."/>
            <person name="Gonzalez J.B."/>
            <person name="Henrissat B."/>
            <person name="Kuo A."/>
            <person name="Liang C."/>
            <person name="Lipzen A."/>
            <person name="Lutzoni F."/>
            <person name="Magnuson J."/>
            <person name="Mondo S."/>
            <person name="Nolan M."/>
            <person name="Ohm R."/>
            <person name="Pangilinan J."/>
            <person name="Park H.-J."/>
            <person name="Ramirez L."/>
            <person name="Alfaro M."/>
            <person name="Sun H."/>
            <person name="Tritt A."/>
            <person name="Yoshinaga Y."/>
            <person name="Zwiers L.-H."/>
            <person name="Turgeon B.G."/>
            <person name="Goodwin S.B."/>
            <person name="Spatafora J.W."/>
            <person name="Crous P.W."/>
            <person name="Grigoriev I.V."/>
        </authorList>
    </citation>
    <scope>NUCLEOTIDE SEQUENCE</scope>
    <source>
        <strain evidence="2">IPT5</strain>
    </source>
</reference>
<feature type="compositionally biased region" description="Polar residues" evidence="1">
    <location>
        <begin position="1"/>
        <end position="32"/>
    </location>
</feature>
<dbReference type="EMBL" id="MU006316">
    <property type="protein sequence ID" value="KAF2848612.1"/>
    <property type="molecule type" value="Genomic_DNA"/>
</dbReference>
<organism evidence="2 3">
    <name type="scientific">Plenodomus tracheiphilus IPT5</name>
    <dbReference type="NCBI Taxonomy" id="1408161"/>
    <lineage>
        <taxon>Eukaryota</taxon>
        <taxon>Fungi</taxon>
        <taxon>Dikarya</taxon>
        <taxon>Ascomycota</taxon>
        <taxon>Pezizomycotina</taxon>
        <taxon>Dothideomycetes</taxon>
        <taxon>Pleosporomycetidae</taxon>
        <taxon>Pleosporales</taxon>
        <taxon>Pleosporineae</taxon>
        <taxon>Leptosphaeriaceae</taxon>
        <taxon>Plenodomus</taxon>
    </lineage>
</organism>
<accession>A0A6A7AZQ7</accession>
<sequence length="159" mass="17690">MNLASYRSNSLDPPPSHSTMESPRSSANTSLHQAPECPSEATLKDQQHALQQNLVSFLRSAARSPPTLASPTPLSTISKENTFIARVQARRRYLFEERQSKADTRTTVRYIDLEEWSIDLALFFNGIPGEEGLPLGGFENFVVYLKEGNRGLYGAFGVK</sequence>
<proteinExistence type="predicted"/>
<evidence type="ECO:0000256" key="1">
    <source>
        <dbReference type="SAM" id="MobiDB-lite"/>
    </source>
</evidence>
<dbReference type="Proteomes" id="UP000799423">
    <property type="component" value="Unassembled WGS sequence"/>
</dbReference>
<evidence type="ECO:0000313" key="3">
    <source>
        <dbReference type="Proteomes" id="UP000799423"/>
    </source>
</evidence>
<protein>
    <submittedName>
        <fullName evidence="2">Uncharacterized protein</fullName>
    </submittedName>
</protein>
<evidence type="ECO:0000313" key="2">
    <source>
        <dbReference type="EMBL" id="KAF2848612.1"/>
    </source>
</evidence>